<reference evidence="1 2" key="1">
    <citation type="submission" date="2016-05" db="EMBL/GenBank/DDBJ databases">
        <title>Non-Contiguous Finished Genome Sequence of Streptomyces parvulus 2297 Integrated Site-Specifically with Actinophage R4.</title>
        <authorList>
            <person name="Nishizawa T."/>
            <person name="Miura T."/>
            <person name="Harada C."/>
            <person name="Guo Y."/>
            <person name="Narisawa K."/>
            <person name="Ohta H."/>
            <person name="Takahashi H."/>
            <person name="Shirai M."/>
        </authorList>
    </citation>
    <scope>NUCLEOTIDE SEQUENCE [LARGE SCALE GENOMIC DNA]</scope>
    <source>
        <strain evidence="1 2">2297</strain>
    </source>
</reference>
<sequence length="449" mass="46489">MKDVRARVLIRLLIAPVVAALAVLLAGAPGAQAATDVSEIGAALRESPVYVDPAASDLLSKADADALADKIEDAGEPVFVAVLPADYPTDDLFRNLRTETGITGLYGVRLGDRFDARADSSVLSRQGVGNLVTAAQGAGDTKAQLNDFVDDALRSVRGSAPSSWDSGNAGVPTGALITAGAVVAAGGAGAYAIARRNRLRREEEQRAALEKLRVVVDEDITAYGEELDRLDFHPGEPGADDAMRADYEHGLDAYEQAKTFMGNARKPEDVRAVTQALEDGRFSLARLAARREGRPLPDRRPPCFFDPRHGPSVADATWTPPGGATREVPVCAADRARLSDGLDPMVREVDTDQGRRPYWDAGPAYGPWAGGYFGGGILPGLLVGTLLGSMMAGPAYGAGYGDGYGDFGGHQGGDVSGGDFDPGDFGGGFGGGDFGGGGGFGGGDFGGGF</sequence>
<dbReference type="KEGG" id="spav:Spa2297_23410"/>
<dbReference type="AlphaFoldDB" id="A0A191V410"/>
<evidence type="ECO:0000313" key="1">
    <source>
        <dbReference type="EMBL" id="ANJ09665.1"/>
    </source>
</evidence>
<accession>A0A191V410</accession>
<dbReference type="EMBL" id="CP015866">
    <property type="protein sequence ID" value="ANJ09665.1"/>
    <property type="molecule type" value="Genomic_DNA"/>
</dbReference>
<protein>
    <submittedName>
        <fullName evidence="1">Uncharacterized protein</fullName>
    </submittedName>
</protein>
<gene>
    <name evidence="1" type="ORF">Spa2297_23410</name>
</gene>
<dbReference type="Proteomes" id="UP000078468">
    <property type="component" value="Chromosome"/>
</dbReference>
<proteinExistence type="predicted"/>
<evidence type="ECO:0000313" key="2">
    <source>
        <dbReference type="Proteomes" id="UP000078468"/>
    </source>
</evidence>
<name>A0A191V410_9ACTN</name>
<organism evidence="1 2">
    <name type="scientific">Streptomyces parvulus</name>
    <dbReference type="NCBI Taxonomy" id="146923"/>
    <lineage>
        <taxon>Bacteria</taxon>
        <taxon>Bacillati</taxon>
        <taxon>Actinomycetota</taxon>
        <taxon>Actinomycetes</taxon>
        <taxon>Kitasatosporales</taxon>
        <taxon>Streptomycetaceae</taxon>
        <taxon>Streptomyces</taxon>
    </lineage>
</organism>
<dbReference type="RefSeq" id="WP_064729991.1">
    <property type="nucleotide sequence ID" value="NZ_BMRX01000012.1"/>
</dbReference>
<dbReference type="GeneID" id="91307848"/>